<dbReference type="EMBL" id="MHSH01000024">
    <property type="protein sequence ID" value="OHA41595.1"/>
    <property type="molecule type" value="Genomic_DNA"/>
</dbReference>
<accession>A0A1G2NZR8</accession>
<dbReference type="Pfam" id="PF00479">
    <property type="entry name" value="G6PD_N"/>
    <property type="match status" value="1"/>
</dbReference>
<dbReference type="HAMAP" id="MF_00966">
    <property type="entry name" value="G6PD"/>
    <property type="match status" value="1"/>
</dbReference>
<dbReference type="PRINTS" id="PR00079">
    <property type="entry name" value="G6PDHDRGNASE"/>
</dbReference>
<evidence type="ECO:0000256" key="2">
    <source>
        <dbReference type="ARBA" id="ARBA00022526"/>
    </source>
</evidence>
<comment type="caution">
    <text evidence="6">Lacks conserved residue(s) required for the propagation of feature annotation.</text>
</comment>
<feature type="active site" description="Proton acceptor" evidence="6">
    <location>
        <position position="246"/>
    </location>
</feature>
<organism evidence="9 10">
    <name type="scientific">Candidatus Taylorbacteria bacterium RIFCSPLOWO2_02_FULL_46_40</name>
    <dbReference type="NCBI Taxonomy" id="1802329"/>
    <lineage>
        <taxon>Bacteria</taxon>
        <taxon>Candidatus Tayloriibacteriota</taxon>
    </lineage>
</organism>
<dbReference type="InterPro" id="IPR036291">
    <property type="entry name" value="NAD(P)-bd_dom_sf"/>
</dbReference>
<reference evidence="9 10" key="1">
    <citation type="journal article" date="2016" name="Nat. Commun.">
        <title>Thousands of microbial genomes shed light on interconnected biogeochemical processes in an aquifer system.</title>
        <authorList>
            <person name="Anantharaman K."/>
            <person name="Brown C.T."/>
            <person name="Hug L.A."/>
            <person name="Sharon I."/>
            <person name="Castelle C.J."/>
            <person name="Probst A.J."/>
            <person name="Thomas B.C."/>
            <person name="Singh A."/>
            <person name="Wilkins M.J."/>
            <person name="Karaoz U."/>
            <person name="Brodie E.L."/>
            <person name="Williams K.H."/>
            <person name="Hubbard S.S."/>
            <person name="Banfield J.F."/>
        </authorList>
    </citation>
    <scope>NUCLEOTIDE SEQUENCE [LARGE SCALE GENOMIC DNA]</scope>
</reference>
<evidence type="ECO:0000256" key="6">
    <source>
        <dbReference type="HAMAP-Rule" id="MF_00966"/>
    </source>
</evidence>
<dbReference type="GO" id="GO:0009051">
    <property type="term" value="P:pentose-phosphate shunt, oxidative branch"/>
    <property type="evidence" value="ECO:0007669"/>
    <property type="project" value="TreeGrafter"/>
</dbReference>
<dbReference type="GO" id="GO:0005829">
    <property type="term" value="C:cytosol"/>
    <property type="evidence" value="ECO:0007669"/>
    <property type="project" value="TreeGrafter"/>
</dbReference>
<feature type="binding site" evidence="6">
    <location>
        <position position="188"/>
    </location>
    <ligand>
        <name>substrate</name>
    </ligand>
</feature>
<gene>
    <name evidence="6" type="primary">zwf</name>
    <name evidence="9" type="ORF">A3H68_02810</name>
</gene>
<comment type="pathway">
    <text evidence="1 6">Carbohydrate degradation; pentose phosphate pathway; D-ribulose 5-phosphate from D-glucose 6-phosphate (oxidative stage): step 1/3.</text>
</comment>
<dbReference type="InterPro" id="IPR001282">
    <property type="entry name" value="G6P_DH"/>
</dbReference>
<evidence type="ECO:0000256" key="1">
    <source>
        <dbReference type="ARBA" id="ARBA00004937"/>
    </source>
</evidence>
<dbReference type="GO" id="GO:0006006">
    <property type="term" value="P:glucose metabolic process"/>
    <property type="evidence" value="ECO:0007669"/>
    <property type="project" value="UniProtKB-KW"/>
</dbReference>
<evidence type="ECO:0000259" key="7">
    <source>
        <dbReference type="Pfam" id="PF00479"/>
    </source>
</evidence>
<dbReference type="Gene3D" id="3.30.360.10">
    <property type="entry name" value="Dihydrodipicolinate Reductase, domain 2"/>
    <property type="match status" value="1"/>
</dbReference>
<comment type="catalytic activity">
    <reaction evidence="6">
        <text>D-glucose 6-phosphate + NADP(+) = 6-phospho-D-glucono-1,5-lactone + NADPH + H(+)</text>
        <dbReference type="Rhea" id="RHEA:15841"/>
        <dbReference type="ChEBI" id="CHEBI:15378"/>
        <dbReference type="ChEBI" id="CHEBI:57783"/>
        <dbReference type="ChEBI" id="CHEBI:57955"/>
        <dbReference type="ChEBI" id="CHEBI:58349"/>
        <dbReference type="ChEBI" id="CHEBI:61548"/>
        <dbReference type="EC" id="1.1.1.49"/>
    </reaction>
</comment>
<evidence type="ECO:0000313" key="10">
    <source>
        <dbReference type="Proteomes" id="UP000176429"/>
    </source>
</evidence>
<feature type="binding site" evidence="6">
    <location>
        <position position="154"/>
    </location>
    <ligand>
        <name>NADP(+)</name>
        <dbReference type="ChEBI" id="CHEBI:58349"/>
    </ligand>
</feature>
<dbReference type="InterPro" id="IPR022675">
    <property type="entry name" value="G6P_DH_C"/>
</dbReference>
<dbReference type="Proteomes" id="UP000176429">
    <property type="component" value="Unassembled WGS sequence"/>
</dbReference>
<dbReference type="Pfam" id="PF02781">
    <property type="entry name" value="G6PD_C"/>
    <property type="match status" value="1"/>
</dbReference>
<dbReference type="Gene3D" id="3.40.50.720">
    <property type="entry name" value="NAD(P)-binding Rossmann-like Domain"/>
    <property type="match status" value="1"/>
</dbReference>
<keyword evidence="4 6" id="KW-0560">Oxidoreductase</keyword>
<feature type="binding site" evidence="6">
    <location>
        <position position="335"/>
    </location>
    <ligand>
        <name>substrate</name>
    </ligand>
</feature>
<dbReference type="GO" id="GO:0004345">
    <property type="term" value="F:glucose-6-phosphate dehydrogenase activity"/>
    <property type="evidence" value="ECO:0007669"/>
    <property type="project" value="UniProtKB-UniRule"/>
</dbReference>
<evidence type="ECO:0000313" key="9">
    <source>
        <dbReference type="EMBL" id="OHA41595.1"/>
    </source>
</evidence>
<dbReference type="UniPathway" id="UPA00115">
    <property type="reaction ID" value="UER00408"/>
</dbReference>
<dbReference type="EC" id="1.1.1.49" evidence="6"/>
<dbReference type="PIRSF" id="PIRSF000110">
    <property type="entry name" value="G6PD"/>
    <property type="match status" value="1"/>
</dbReference>
<name>A0A1G2NZR8_9BACT</name>
<sequence>MDQDMNGTTFVIFGATGDLALRKILPSLLNMQNEGILPSEFQIIAYSRRPWSDAEYRNFALKEAFHGVSETTGLGEFLARISFIEGQFDDFDSYGRLGMRLLELDRRIGKCANKLFYLAVPPAHYETILKNLSKSGLTVPCSDKTGWTRLLVEKPFGEDLASAKRLETMLSKLFKEEQVFRIDHYLAKETIQNILVFRFANLIYEPVWSAKYIEEIKIMLYESGALGKRTNFINRIGTLRDVGQNHILQMLAIITMEEPKELSAKTVRQNRARVLKSLKPVTAKSVGVNVLRAQYSEFPEESGDPGSATETFFRVKAYSNLKRWKGVPFVLEAGKLLSENKAEIVVKFKQSPLPAGFNGQNKVNELVFKIQPDEGISASFLAKKSGVNFELEKRTMEFKYKKGADNKSYAYEKVLYDCIRGDQTLFASSQEVEASWKFIMSVMGLWNKLPLIKYEKGSSAEDINLIAQNQ</sequence>
<evidence type="ECO:0000256" key="4">
    <source>
        <dbReference type="ARBA" id="ARBA00023002"/>
    </source>
</evidence>
<feature type="binding site" evidence="6">
    <location>
        <position position="222"/>
    </location>
    <ligand>
        <name>substrate</name>
    </ligand>
</feature>
<keyword evidence="3 6" id="KW-0521">NADP</keyword>
<evidence type="ECO:0000256" key="3">
    <source>
        <dbReference type="ARBA" id="ARBA00022857"/>
    </source>
</evidence>
<comment type="similarity">
    <text evidence="6">Belongs to the glucose-6-phosphate dehydrogenase family.</text>
</comment>
<keyword evidence="2 6" id="KW-0313">Glucose metabolism</keyword>
<evidence type="ECO:0000256" key="5">
    <source>
        <dbReference type="ARBA" id="ARBA00023277"/>
    </source>
</evidence>
<protein>
    <recommendedName>
        <fullName evidence="6">Glucose-6-phosphate 1-dehydrogenase</fullName>
        <shortName evidence="6">G6PD</shortName>
        <ecNumber evidence="6">1.1.1.49</ecNumber>
    </recommendedName>
</protein>
<feature type="binding site" evidence="6">
    <location>
        <position position="48"/>
    </location>
    <ligand>
        <name>NADP(+)</name>
        <dbReference type="ChEBI" id="CHEBI:58349"/>
    </ligand>
</feature>
<comment type="function">
    <text evidence="6">Catalyzes the oxidation of glucose 6-phosphate to 6-phosphogluconolactone.</text>
</comment>
<dbReference type="SUPFAM" id="SSF55347">
    <property type="entry name" value="Glyceraldehyde-3-phosphate dehydrogenase-like, C-terminal domain"/>
    <property type="match status" value="1"/>
</dbReference>
<evidence type="ECO:0000259" key="8">
    <source>
        <dbReference type="Pfam" id="PF02781"/>
    </source>
</evidence>
<dbReference type="PANTHER" id="PTHR23429:SF0">
    <property type="entry name" value="GLUCOSE-6-PHOSPHATE 1-DEHYDROGENASE"/>
    <property type="match status" value="1"/>
</dbReference>
<feature type="domain" description="Glucose-6-phosphate dehydrogenase NAD-binding" evidence="7">
    <location>
        <begin position="11"/>
        <end position="193"/>
    </location>
</feature>
<dbReference type="PANTHER" id="PTHR23429">
    <property type="entry name" value="GLUCOSE-6-PHOSPHATE 1-DEHYDROGENASE G6PD"/>
    <property type="match status" value="1"/>
</dbReference>
<keyword evidence="5 6" id="KW-0119">Carbohydrate metabolism</keyword>
<feature type="binding site" evidence="6">
    <location>
        <position position="241"/>
    </location>
    <ligand>
        <name>substrate</name>
    </ligand>
</feature>
<dbReference type="AlphaFoldDB" id="A0A1G2NZR8"/>
<dbReference type="SUPFAM" id="SSF51735">
    <property type="entry name" value="NAD(P)-binding Rossmann-fold domains"/>
    <property type="match status" value="1"/>
</dbReference>
<feature type="binding site" evidence="6">
    <location>
        <position position="184"/>
    </location>
    <ligand>
        <name>substrate</name>
    </ligand>
</feature>
<dbReference type="NCBIfam" id="TIGR00871">
    <property type="entry name" value="zwf"/>
    <property type="match status" value="1"/>
</dbReference>
<dbReference type="InterPro" id="IPR022674">
    <property type="entry name" value="G6P_DH_NAD-bd"/>
</dbReference>
<feature type="domain" description="Glucose-6-phosphate dehydrogenase C-terminal" evidence="8">
    <location>
        <begin position="195"/>
        <end position="459"/>
    </location>
</feature>
<dbReference type="GO" id="GO:0050661">
    <property type="term" value="F:NADP binding"/>
    <property type="evidence" value="ECO:0007669"/>
    <property type="project" value="UniProtKB-UniRule"/>
</dbReference>
<comment type="caution">
    <text evidence="9">The sequence shown here is derived from an EMBL/GenBank/DDBJ whole genome shotgun (WGS) entry which is preliminary data.</text>
</comment>
<proteinExistence type="inferred from homology"/>